<dbReference type="EMBL" id="BSFP01000089">
    <property type="protein sequence ID" value="GLL07233.1"/>
    <property type="molecule type" value="Genomic_DNA"/>
</dbReference>
<reference evidence="1" key="1">
    <citation type="journal article" date="2014" name="Int. J. Syst. Evol. Microbiol.">
        <title>Complete genome sequence of Corynebacterium casei LMG S-19264T (=DSM 44701T), isolated from a smear-ripened cheese.</title>
        <authorList>
            <consortium name="US DOE Joint Genome Institute (JGI-PGF)"/>
            <person name="Walter F."/>
            <person name="Albersmeier A."/>
            <person name="Kalinowski J."/>
            <person name="Ruckert C."/>
        </authorList>
    </citation>
    <scope>NUCLEOTIDE SEQUENCE</scope>
    <source>
        <strain evidence="1">VKM Ac-1321</strain>
    </source>
</reference>
<dbReference type="Proteomes" id="UP001143480">
    <property type="component" value="Unassembled WGS sequence"/>
</dbReference>
<accession>A0A9W6KTY3</accession>
<dbReference type="RefSeq" id="WP_271190074.1">
    <property type="nucleotide sequence ID" value="NZ_BSFP01000089.1"/>
</dbReference>
<comment type="caution">
    <text evidence="1">The sequence shown here is derived from an EMBL/GenBank/DDBJ whole genome shotgun (WGS) entry which is preliminary data.</text>
</comment>
<name>A0A9W6KTY3_9ACTN</name>
<protein>
    <submittedName>
        <fullName evidence="1">Uncharacterized protein</fullName>
    </submittedName>
</protein>
<keyword evidence="2" id="KW-1185">Reference proteome</keyword>
<evidence type="ECO:0000313" key="1">
    <source>
        <dbReference type="EMBL" id="GLL07233.1"/>
    </source>
</evidence>
<reference evidence="1" key="2">
    <citation type="submission" date="2023-01" db="EMBL/GenBank/DDBJ databases">
        <authorList>
            <person name="Sun Q."/>
            <person name="Evtushenko L."/>
        </authorList>
    </citation>
    <scope>NUCLEOTIDE SEQUENCE</scope>
    <source>
        <strain evidence="1">VKM Ac-1321</strain>
    </source>
</reference>
<sequence length="91" mass="10155">MADSQNLIFAHYSAEDAQQILESVVTPIYAATHHDVSPSAFYDPDRFLQRVRGYMRSPGFELVTATFKTEPAGLALGYPLPAGARWWQGRP</sequence>
<dbReference type="AlphaFoldDB" id="A0A9W6KTY3"/>
<evidence type="ECO:0000313" key="2">
    <source>
        <dbReference type="Proteomes" id="UP001143480"/>
    </source>
</evidence>
<proteinExistence type="predicted"/>
<organism evidence="1 2">
    <name type="scientific">Dactylosporangium matsuzakiense</name>
    <dbReference type="NCBI Taxonomy" id="53360"/>
    <lineage>
        <taxon>Bacteria</taxon>
        <taxon>Bacillati</taxon>
        <taxon>Actinomycetota</taxon>
        <taxon>Actinomycetes</taxon>
        <taxon>Micromonosporales</taxon>
        <taxon>Micromonosporaceae</taxon>
        <taxon>Dactylosporangium</taxon>
    </lineage>
</organism>
<gene>
    <name evidence="1" type="ORF">GCM10017581_089850</name>
</gene>